<organism evidence="2 3">
    <name type="scientific">Lacrimispora saccharolytica (strain ATCC 35040 / DSM 2544 / NRCC 2533 / WM1)</name>
    <name type="common">Clostridium saccharolyticum</name>
    <dbReference type="NCBI Taxonomy" id="610130"/>
    <lineage>
        <taxon>Bacteria</taxon>
        <taxon>Bacillati</taxon>
        <taxon>Bacillota</taxon>
        <taxon>Clostridia</taxon>
        <taxon>Lachnospirales</taxon>
        <taxon>Lachnospiraceae</taxon>
        <taxon>Lacrimispora</taxon>
    </lineage>
</organism>
<dbReference type="PANTHER" id="PTHR33744">
    <property type="entry name" value="CARBOHYDRATE DIACID REGULATOR"/>
    <property type="match status" value="1"/>
</dbReference>
<dbReference type="STRING" id="610130.Closa_1127"/>
<proteinExistence type="predicted"/>
<dbReference type="Pfam" id="PF13556">
    <property type="entry name" value="HTH_30"/>
    <property type="match status" value="1"/>
</dbReference>
<dbReference type="Proteomes" id="UP000001662">
    <property type="component" value="Chromosome"/>
</dbReference>
<dbReference type="EMBL" id="CP002109">
    <property type="protein sequence ID" value="ADL03741.1"/>
    <property type="molecule type" value="Genomic_DNA"/>
</dbReference>
<evidence type="ECO:0000313" key="2">
    <source>
        <dbReference type="EMBL" id="ADL03741.1"/>
    </source>
</evidence>
<dbReference type="AlphaFoldDB" id="D9R7L2"/>
<accession>D9R7L2</accession>
<dbReference type="eggNOG" id="COG2508">
    <property type="taxonomic scope" value="Bacteria"/>
</dbReference>
<evidence type="ECO:0000313" key="3">
    <source>
        <dbReference type="Proteomes" id="UP000001662"/>
    </source>
</evidence>
<name>D9R7L2_LACSW</name>
<dbReference type="HOGENOM" id="CLU_035898_0_0_9"/>
<dbReference type="OrthoDB" id="212459at2"/>
<evidence type="ECO:0000259" key="1">
    <source>
        <dbReference type="Pfam" id="PF13556"/>
    </source>
</evidence>
<dbReference type="PaxDb" id="610130-Closa_1127"/>
<dbReference type="InterPro" id="IPR051448">
    <property type="entry name" value="CdaR-like_regulators"/>
</dbReference>
<gene>
    <name evidence="2" type="ordered locus">Closa_1127</name>
</gene>
<keyword evidence="3" id="KW-1185">Reference proteome</keyword>
<reference evidence="2" key="1">
    <citation type="submission" date="2010-07" db="EMBL/GenBank/DDBJ databases">
        <title>Complete sequence of Clostridium saccharolyticum WM1.</title>
        <authorList>
            <consortium name="US DOE Joint Genome Institute"/>
            <person name="Lucas S."/>
            <person name="Copeland A."/>
            <person name="Lapidus A."/>
            <person name="Cheng J.-F."/>
            <person name="Bruce D."/>
            <person name="Goodwin L."/>
            <person name="Pitluck S."/>
            <person name="Chertkov O."/>
            <person name="Detter J.C."/>
            <person name="Han C."/>
            <person name="Tapia R."/>
            <person name="Land M."/>
            <person name="Hauser L."/>
            <person name="Chang Y.-J."/>
            <person name="Jeffries C."/>
            <person name="Kyrpides N."/>
            <person name="Ivanova N."/>
            <person name="Mikhailova N."/>
            <person name="Mouttaki H."/>
            <person name="Lin L."/>
            <person name="Zhou J."/>
            <person name="Hemme C.L."/>
            <person name="Woyke T."/>
        </authorList>
    </citation>
    <scope>NUCLEOTIDE SEQUENCE [LARGE SCALE GENOMIC DNA]</scope>
    <source>
        <strain evidence="2">WM1</strain>
    </source>
</reference>
<protein>
    <submittedName>
        <fullName evidence="2">Transcriptional regulator, PucR family</fullName>
    </submittedName>
</protein>
<feature type="domain" description="PucR C-terminal helix-turn-helix" evidence="1">
    <location>
        <begin position="447"/>
        <end position="499"/>
    </location>
</feature>
<dbReference type="KEGG" id="csh:Closa_1127"/>
<dbReference type="RefSeq" id="WP_013271836.1">
    <property type="nucleotide sequence ID" value="NC_014376.1"/>
</dbReference>
<dbReference type="Gene3D" id="1.10.10.2840">
    <property type="entry name" value="PucR C-terminal helix-turn-helix domain"/>
    <property type="match status" value="1"/>
</dbReference>
<dbReference type="InterPro" id="IPR025736">
    <property type="entry name" value="PucR_C-HTH_dom"/>
</dbReference>
<dbReference type="InterPro" id="IPR042070">
    <property type="entry name" value="PucR_C-HTH_sf"/>
</dbReference>
<dbReference type="PANTHER" id="PTHR33744:SF1">
    <property type="entry name" value="DNA-BINDING TRANSCRIPTIONAL ACTIVATOR ADER"/>
    <property type="match status" value="1"/>
</dbReference>
<sequence>MRLTLSVLAYHLSEKYDNFFEIYQANGKNSLDRICYFEVDCSENKFLYFILYEDLKKCKVLPQTIICIGDDEEAQSFIIEKGIEALIFPNCVNQNLLYQAVSDIFFEYNTYEQDIKDAIIRNDSLSATLNIVSRIFDNPVFICDAALRLLGASENSVNVSDSLWLDTLNQGVSSQIVMDVMQNTDLIDLLNTTNRAIYIEQEPVAPFFSANFIENNKRIATITISSSEKKLNPKLLPVVDRIVELLIIEVKKAGNAYYLQATNLQKVILDMLDGFMLDERVLRRNLLAVHWNMNDEYQLIKVEMSEDHVLNGTAKYVELTAHKLFPDSILVDLQDAFLLVVHRTGNRNIDYIISNAFYEFLKMQKSKAGISMRYYSFPLSADAYKLASIALEKGKALSHKEALYHYEDYIVTHLIDMCALSINVVSLCNPEATKLYQYDVIHNTEYLKSLYMYILEEKHIAIAAKKLNIHRNTLVYRLGKVSELCTIDLDDSKSRLHVIWSYQVLQYLKPEF</sequence>